<reference evidence="1" key="1">
    <citation type="journal article" date="2020" name="mSystems">
        <title>Genome- and Community-Level Interaction Insights into Carbon Utilization and Element Cycling Functions of Hydrothermarchaeota in Hydrothermal Sediment.</title>
        <authorList>
            <person name="Zhou Z."/>
            <person name="Liu Y."/>
            <person name="Xu W."/>
            <person name="Pan J."/>
            <person name="Luo Z.H."/>
            <person name="Li M."/>
        </authorList>
    </citation>
    <scope>NUCLEOTIDE SEQUENCE [LARGE SCALE GENOMIC DNA]</scope>
    <source>
        <strain evidence="1">SpSt-1224</strain>
    </source>
</reference>
<dbReference type="Proteomes" id="UP000885986">
    <property type="component" value="Unassembled WGS sequence"/>
</dbReference>
<protein>
    <submittedName>
        <fullName evidence="1">4-hydroxy-3-methylbut-2-en-1-yl diphosphate synthase</fullName>
    </submittedName>
</protein>
<organism evidence="1">
    <name type="scientific">Desulfurivibrio alkaliphilus</name>
    <dbReference type="NCBI Taxonomy" id="427923"/>
    <lineage>
        <taxon>Bacteria</taxon>
        <taxon>Pseudomonadati</taxon>
        <taxon>Thermodesulfobacteriota</taxon>
        <taxon>Desulfobulbia</taxon>
        <taxon>Desulfobulbales</taxon>
        <taxon>Desulfobulbaceae</taxon>
        <taxon>Desulfurivibrio</taxon>
    </lineage>
</organism>
<sequence length="39" mass="4434">VGIIFKKGKILKKVPENQLLAVFLAEIDKMTREQAPNRP</sequence>
<proteinExistence type="predicted"/>
<dbReference type="AlphaFoldDB" id="A0A7C2THX7"/>
<name>A0A7C2THX7_9BACT</name>
<dbReference type="EMBL" id="DSDS01000150">
    <property type="protein sequence ID" value="HET98388.1"/>
    <property type="molecule type" value="Genomic_DNA"/>
</dbReference>
<feature type="non-terminal residue" evidence="1">
    <location>
        <position position="1"/>
    </location>
</feature>
<comment type="caution">
    <text evidence="1">The sequence shown here is derived from an EMBL/GenBank/DDBJ whole genome shotgun (WGS) entry which is preliminary data.</text>
</comment>
<accession>A0A7C2THX7</accession>
<evidence type="ECO:0000313" key="1">
    <source>
        <dbReference type="EMBL" id="HET98388.1"/>
    </source>
</evidence>
<gene>
    <name evidence="1" type="ORF">ENN98_06815</name>
</gene>